<proteinExistence type="inferred from homology"/>
<dbReference type="Proteomes" id="UP000289738">
    <property type="component" value="Chromosome B10"/>
</dbReference>
<dbReference type="InterPro" id="IPR017853">
    <property type="entry name" value="GH"/>
</dbReference>
<dbReference type="GO" id="GO:0000272">
    <property type="term" value="P:polysaccharide catabolic process"/>
    <property type="evidence" value="ECO:0007669"/>
    <property type="project" value="InterPro"/>
</dbReference>
<sequence>MMGKISNVVLVLVYYSILTPSRSNGYPLSTQNRWIIDESTKQRSKLVCGNWAGHLEPMLPEGLNKKPLKDLVSQLVNQRFNCVRLTYAIYMWTRYENNVVEDTLRDLRIHKEVVKGISKSNPSLLKMTHIQVFDSLVKELGDQNVMVLLDNHVSKAKWCCNDDDGNGFFYDKYFDPLEWMQGLSLVGKHYAGNSVVVAMSLRNELHGPRQNKGDWYHYMSEGAKTIHKANPQVLVVVSGLNYDTEFQFLKRKPLKLNIGKKLVYETHLYSWSGVGILNLKETWTMQPLNKICANSLEALDNQVGFLRSGSDAAPLIFSEFGFDESGSNEEDNNFLTCLQTYLVGNDLDWGLWAFQGSYYLRDDKAQVDENFGLMDSSWTHLRYPNFNEKFQLLIRKNQDPTSKVSNNESILYYPLSGQCVKVNGRNELEVSSCETKDRWIHDGDGGNINLVKTNKCLTSNGEGFPVTLSNDCKSKNSSWIFVSPSKLHLATTNIQSDGEYLCLQKDSNSPTILTSKCICIEDDDDSTCLNNPQSQWFQLVPTNNNV</sequence>
<dbReference type="STRING" id="3818.A0A444X7T7"/>
<comment type="similarity">
    <text evidence="1 4">Belongs to the glycosyl hydrolase 5 (cellulase A) family.</text>
</comment>
<evidence type="ECO:0000313" key="8">
    <source>
        <dbReference type="Proteomes" id="UP000289738"/>
    </source>
</evidence>
<keyword evidence="5" id="KW-0732">Signal</keyword>
<evidence type="ECO:0000256" key="5">
    <source>
        <dbReference type="SAM" id="SignalP"/>
    </source>
</evidence>
<feature type="chain" id="PRO_5019017239" description="Glycoside hydrolase family 5 domain-containing protein" evidence="5">
    <location>
        <begin position="26"/>
        <end position="546"/>
    </location>
</feature>
<name>A0A444X7T7_ARAHY</name>
<dbReference type="AlphaFoldDB" id="A0A444X7T7"/>
<dbReference type="InterPro" id="IPR035992">
    <property type="entry name" value="Ricin_B-like_lectins"/>
</dbReference>
<organism evidence="7 8">
    <name type="scientific">Arachis hypogaea</name>
    <name type="common">Peanut</name>
    <dbReference type="NCBI Taxonomy" id="3818"/>
    <lineage>
        <taxon>Eukaryota</taxon>
        <taxon>Viridiplantae</taxon>
        <taxon>Streptophyta</taxon>
        <taxon>Embryophyta</taxon>
        <taxon>Tracheophyta</taxon>
        <taxon>Spermatophyta</taxon>
        <taxon>Magnoliopsida</taxon>
        <taxon>eudicotyledons</taxon>
        <taxon>Gunneridae</taxon>
        <taxon>Pentapetalae</taxon>
        <taxon>rosids</taxon>
        <taxon>fabids</taxon>
        <taxon>Fabales</taxon>
        <taxon>Fabaceae</taxon>
        <taxon>Papilionoideae</taxon>
        <taxon>50 kb inversion clade</taxon>
        <taxon>dalbergioids sensu lato</taxon>
        <taxon>Dalbergieae</taxon>
        <taxon>Pterocarpus clade</taxon>
        <taxon>Arachis</taxon>
    </lineage>
</organism>
<evidence type="ECO:0000256" key="4">
    <source>
        <dbReference type="RuleBase" id="RU361153"/>
    </source>
</evidence>
<dbReference type="SUPFAM" id="SSF50370">
    <property type="entry name" value="Ricin B-like lectins"/>
    <property type="match status" value="1"/>
</dbReference>
<gene>
    <name evidence="7" type="ORF">Ahy_B10g105364</name>
</gene>
<reference evidence="7 8" key="1">
    <citation type="submission" date="2019-01" db="EMBL/GenBank/DDBJ databases">
        <title>Sequencing of cultivated peanut Arachis hypogaea provides insights into genome evolution and oil improvement.</title>
        <authorList>
            <person name="Chen X."/>
        </authorList>
    </citation>
    <scope>NUCLEOTIDE SEQUENCE [LARGE SCALE GENOMIC DNA]</scope>
    <source>
        <strain evidence="8">cv. Fuhuasheng</strain>
        <tissue evidence="7">Leaves</tissue>
    </source>
</reference>
<protein>
    <recommendedName>
        <fullName evidence="6">Glycoside hydrolase family 5 domain-containing protein</fullName>
    </recommendedName>
</protein>
<evidence type="ECO:0000256" key="3">
    <source>
        <dbReference type="ARBA" id="ARBA00023295"/>
    </source>
</evidence>
<dbReference type="Pfam" id="PF00150">
    <property type="entry name" value="Cellulase"/>
    <property type="match status" value="1"/>
</dbReference>
<keyword evidence="2 4" id="KW-0378">Hydrolase</keyword>
<evidence type="ECO:0000256" key="2">
    <source>
        <dbReference type="ARBA" id="ARBA00022801"/>
    </source>
</evidence>
<evidence type="ECO:0000259" key="6">
    <source>
        <dbReference type="Pfam" id="PF00150"/>
    </source>
</evidence>
<keyword evidence="3 4" id="KW-0326">Glycosidase</keyword>
<keyword evidence="8" id="KW-1185">Reference proteome</keyword>
<dbReference type="GO" id="GO:0004553">
    <property type="term" value="F:hydrolase activity, hydrolyzing O-glycosyl compounds"/>
    <property type="evidence" value="ECO:0007669"/>
    <property type="project" value="InterPro"/>
</dbReference>
<evidence type="ECO:0000313" key="7">
    <source>
        <dbReference type="EMBL" id="RYQ85765.1"/>
    </source>
</evidence>
<dbReference type="SUPFAM" id="SSF51445">
    <property type="entry name" value="(Trans)glycosidases"/>
    <property type="match status" value="1"/>
</dbReference>
<comment type="caution">
    <text evidence="7">The sequence shown here is derived from an EMBL/GenBank/DDBJ whole genome shotgun (WGS) entry which is preliminary data.</text>
</comment>
<dbReference type="Gene3D" id="2.80.10.50">
    <property type="match status" value="1"/>
</dbReference>
<dbReference type="EMBL" id="SDMP01000020">
    <property type="protein sequence ID" value="RYQ85765.1"/>
    <property type="molecule type" value="Genomic_DNA"/>
</dbReference>
<dbReference type="PANTHER" id="PTHR31263:SF50">
    <property type="entry name" value="HYDROLYZING O-GLYCOSYL COMPOUNDS HYDROLASE"/>
    <property type="match status" value="1"/>
</dbReference>
<dbReference type="Gene3D" id="3.20.20.80">
    <property type="entry name" value="Glycosidases"/>
    <property type="match status" value="1"/>
</dbReference>
<dbReference type="InterPro" id="IPR001547">
    <property type="entry name" value="Glyco_hydro_5"/>
</dbReference>
<evidence type="ECO:0000256" key="1">
    <source>
        <dbReference type="ARBA" id="ARBA00005641"/>
    </source>
</evidence>
<accession>A0A444X7T7</accession>
<feature type="signal peptide" evidence="5">
    <location>
        <begin position="1"/>
        <end position="25"/>
    </location>
</feature>
<dbReference type="PANTHER" id="PTHR31263">
    <property type="entry name" value="CELLULASE FAMILY PROTEIN (AFU_ORTHOLOGUE AFUA_5G14560)"/>
    <property type="match status" value="1"/>
</dbReference>
<feature type="domain" description="Glycoside hydrolase family 5" evidence="6">
    <location>
        <begin position="64"/>
        <end position="354"/>
    </location>
</feature>